<organism evidence="7 8">
    <name type="scientific">Amycolatopsis antarctica</name>
    <dbReference type="NCBI Taxonomy" id="1854586"/>
    <lineage>
        <taxon>Bacteria</taxon>
        <taxon>Bacillati</taxon>
        <taxon>Actinomycetota</taxon>
        <taxon>Actinomycetes</taxon>
        <taxon>Pseudonocardiales</taxon>
        <taxon>Pseudonocardiaceae</taxon>
        <taxon>Amycolatopsis</taxon>
    </lineage>
</organism>
<gene>
    <name evidence="7" type="ORF">CFN78_13485</name>
</gene>
<proteinExistence type="predicted"/>
<comment type="subcellular location">
    <subcellularLocation>
        <location evidence="1">Membrane</location>
        <topology evidence="1">Multi-pass membrane protein</topology>
    </subcellularLocation>
</comment>
<evidence type="ECO:0000256" key="1">
    <source>
        <dbReference type="ARBA" id="ARBA00004141"/>
    </source>
</evidence>
<feature type="transmembrane region" description="Helical" evidence="5">
    <location>
        <begin position="23"/>
        <end position="44"/>
    </location>
</feature>
<dbReference type="Pfam" id="PF01061">
    <property type="entry name" value="ABC2_membrane"/>
    <property type="match status" value="1"/>
</dbReference>
<dbReference type="InterPro" id="IPR052902">
    <property type="entry name" value="ABC-2_transporter"/>
</dbReference>
<feature type="transmembrane region" description="Helical" evidence="5">
    <location>
        <begin position="98"/>
        <end position="123"/>
    </location>
</feature>
<feature type="domain" description="ABC-2 type transporter transmembrane" evidence="6">
    <location>
        <begin position="6"/>
        <end position="175"/>
    </location>
</feature>
<evidence type="ECO:0000256" key="2">
    <source>
        <dbReference type="ARBA" id="ARBA00022692"/>
    </source>
</evidence>
<evidence type="ECO:0000313" key="8">
    <source>
        <dbReference type="Proteomes" id="UP000242444"/>
    </source>
</evidence>
<evidence type="ECO:0000256" key="5">
    <source>
        <dbReference type="SAM" id="Phobius"/>
    </source>
</evidence>
<feature type="transmembrane region" description="Helical" evidence="5">
    <location>
        <begin position="135"/>
        <end position="154"/>
    </location>
</feature>
<dbReference type="PANTHER" id="PTHR43027">
    <property type="entry name" value="DOXORUBICIN RESISTANCE ABC TRANSPORTER PERMEASE PROTEIN DRRC-RELATED"/>
    <property type="match status" value="1"/>
</dbReference>
<keyword evidence="3 5" id="KW-1133">Transmembrane helix</keyword>
<dbReference type="InterPro" id="IPR013525">
    <property type="entry name" value="ABC2_TM"/>
</dbReference>
<keyword evidence="8" id="KW-1185">Reference proteome</keyword>
<dbReference type="EMBL" id="NKYE01000007">
    <property type="protein sequence ID" value="OZM72644.1"/>
    <property type="molecule type" value="Genomic_DNA"/>
</dbReference>
<dbReference type="PANTHER" id="PTHR43027:SF2">
    <property type="entry name" value="TRANSPORT PERMEASE PROTEIN"/>
    <property type="match status" value="1"/>
</dbReference>
<evidence type="ECO:0000259" key="6">
    <source>
        <dbReference type="Pfam" id="PF01061"/>
    </source>
</evidence>
<sequence>MNLAQRQLTALFKAEVKLIGRNSAVAATATIFPIGMAAALVFFGRENLGALGWALPVALQLLLMFGMTVYITTTLALTARREDLYLKRLRSGEASDGTILVGVSSPIIVLGLLQCLLTVAIVWVFGPAAPTNPLVLLAAIVLGVAMCATLGFATTGAVSSTQQADMAAMPFFLILLGTGIWAATNGAEGPNMLQTITPGGAMVDLARISYDATSTFAAQVGDALPALGALAVWTVIGAVSAKRYFRWETRV</sequence>
<reference evidence="7 8" key="1">
    <citation type="submission" date="2017-07" db="EMBL/GenBank/DDBJ databases">
        <title>Amycolatopsis antarcticus sp. nov., isolated from the surface of an Antarcticus brown macroalga.</title>
        <authorList>
            <person name="Wang J."/>
            <person name="Leiva S."/>
            <person name="Huang J."/>
            <person name="Huang Y."/>
        </authorList>
    </citation>
    <scope>NUCLEOTIDE SEQUENCE [LARGE SCALE GENOMIC DNA]</scope>
    <source>
        <strain evidence="7 8">AU-G6</strain>
    </source>
</reference>
<dbReference type="InParanoid" id="A0A263D2E5"/>
<keyword evidence="4 5" id="KW-0472">Membrane</keyword>
<keyword evidence="2 5" id="KW-0812">Transmembrane</keyword>
<comment type="caution">
    <text evidence="7">The sequence shown here is derived from an EMBL/GenBank/DDBJ whole genome shotgun (WGS) entry which is preliminary data.</text>
</comment>
<evidence type="ECO:0000313" key="7">
    <source>
        <dbReference type="EMBL" id="OZM72644.1"/>
    </source>
</evidence>
<evidence type="ECO:0000256" key="4">
    <source>
        <dbReference type="ARBA" id="ARBA00023136"/>
    </source>
</evidence>
<name>A0A263D2E5_9PSEU</name>
<dbReference type="AlphaFoldDB" id="A0A263D2E5"/>
<feature type="transmembrane region" description="Helical" evidence="5">
    <location>
        <begin position="166"/>
        <end position="184"/>
    </location>
</feature>
<dbReference type="OrthoDB" id="3399482at2"/>
<evidence type="ECO:0000256" key="3">
    <source>
        <dbReference type="ARBA" id="ARBA00022989"/>
    </source>
</evidence>
<dbReference type="RefSeq" id="WP_094863121.1">
    <property type="nucleotide sequence ID" value="NZ_NKYE01000007.1"/>
</dbReference>
<dbReference type="GO" id="GO:0140359">
    <property type="term" value="F:ABC-type transporter activity"/>
    <property type="evidence" value="ECO:0007669"/>
    <property type="project" value="InterPro"/>
</dbReference>
<feature type="transmembrane region" description="Helical" evidence="5">
    <location>
        <begin position="223"/>
        <end position="241"/>
    </location>
</feature>
<protein>
    <submittedName>
        <fullName evidence="7">Multidrug ABC transporter permease</fullName>
    </submittedName>
</protein>
<dbReference type="GO" id="GO:0016020">
    <property type="term" value="C:membrane"/>
    <property type="evidence" value="ECO:0007669"/>
    <property type="project" value="UniProtKB-SubCell"/>
</dbReference>
<accession>A0A263D2E5</accession>
<feature type="transmembrane region" description="Helical" evidence="5">
    <location>
        <begin position="50"/>
        <end position="77"/>
    </location>
</feature>
<dbReference type="Proteomes" id="UP000242444">
    <property type="component" value="Unassembled WGS sequence"/>
</dbReference>